<evidence type="ECO:0000259" key="9">
    <source>
        <dbReference type="Pfam" id="PF14306"/>
    </source>
</evidence>
<sequence length="512" mass="55288">MDRFEWALTDEDLASAPAHTPEPVELADLQMLLAGAYAPLDGFMSRADCAAVEQHGRLPNDGVWPLITLLIPDVAVRPEAKAVVLTDPEGAPVGALHIAERWPARKPGHSYLSGAVRAYGDGGLPFHRYRLSAAEARHHLHAGQTEAPDRAGASRVLGFYADRPLHRPQLAQLLHTARQLSAQIVLLVPVAEPGPDGLEQHALLRCVLAAAERLPDPLVVAIPLHRREDQFADGALRARVAEAYGVTHLLSTAETIAGRGPRVLVPRALAYDTRDGQWRDANDVNPRFARLPLTPDEIAQLLDDGETLPEWHTPPGVARELAKARPPRRQRGLVLFFTGLSGSGKSTVAHGVAEVLREEGERSITMLDGDVVRRELSKGLGFGKEDRDLNIRRIGFVAAEVARHGGVAIACPIAPYAAARAVARAMARTAGADFILVHVATPLEVCEKRDRKGLYAKARAGLIRGMTGIDDPYEAPTDAELTIDTSQGSVEDAVDEVLDYLVNGSWISLPEA</sequence>
<name>A0ABV8LHS9_9ACTN</name>
<keyword evidence="3 6" id="KW-0808">Transferase</keyword>
<evidence type="ECO:0000256" key="2">
    <source>
        <dbReference type="ARBA" id="ARBA00012121"/>
    </source>
</evidence>
<evidence type="ECO:0000256" key="3">
    <source>
        <dbReference type="ARBA" id="ARBA00022679"/>
    </source>
</evidence>
<dbReference type="NCBIfam" id="TIGR00455">
    <property type="entry name" value="apsK"/>
    <property type="match status" value="1"/>
</dbReference>
<dbReference type="PANTHER" id="PTHR42700">
    <property type="entry name" value="SULFATE ADENYLYLTRANSFERASE"/>
    <property type="match status" value="1"/>
</dbReference>
<comment type="function">
    <text evidence="6">Catalyzes the synthesis of activated sulfate.</text>
</comment>
<dbReference type="SUPFAM" id="SSF52540">
    <property type="entry name" value="P-loop containing nucleoside triphosphate hydrolases"/>
    <property type="match status" value="1"/>
</dbReference>
<comment type="catalytic activity">
    <reaction evidence="1 6">
        <text>adenosine 5'-phosphosulfate + ATP = 3'-phosphoadenylyl sulfate + ADP + H(+)</text>
        <dbReference type="Rhea" id="RHEA:24152"/>
        <dbReference type="ChEBI" id="CHEBI:15378"/>
        <dbReference type="ChEBI" id="CHEBI:30616"/>
        <dbReference type="ChEBI" id="CHEBI:58243"/>
        <dbReference type="ChEBI" id="CHEBI:58339"/>
        <dbReference type="ChEBI" id="CHEBI:456216"/>
        <dbReference type="EC" id="2.7.1.25"/>
    </reaction>
</comment>
<evidence type="ECO:0000259" key="7">
    <source>
        <dbReference type="Pfam" id="PF01583"/>
    </source>
</evidence>
<dbReference type="InterPro" id="IPR025980">
    <property type="entry name" value="ATP-Sase_PUA-like_dom"/>
</dbReference>
<organism evidence="10 11">
    <name type="scientific">Hamadaea flava</name>
    <dbReference type="NCBI Taxonomy" id="1742688"/>
    <lineage>
        <taxon>Bacteria</taxon>
        <taxon>Bacillati</taxon>
        <taxon>Actinomycetota</taxon>
        <taxon>Actinomycetes</taxon>
        <taxon>Micromonosporales</taxon>
        <taxon>Micromonosporaceae</taxon>
        <taxon>Hamadaea</taxon>
    </lineage>
</organism>
<evidence type="ECO:0000256" key="6">
    <source>
        <dbReference type="HAMAP-Rule" id="MF_00065"/>
    </source>
</evidence>
<comment type="caution">
    <text evidence="10">The sequence shown here is derived from an EMBL/GenBank/DDBJ whole genome shotgun (WGS) entry which is preliminary data.</text>
</comment>
<feature type="domain" description="Sulphate adenylyltransferase catalytic" evidence="8">
    <location>
        <begin position="149"/>
        <end position="251"/>
    </location>
</feature>
<accession>A0ABV8LHS9</accession>
<dbReference type="HAMAP" id="MF_00065">
    <property type="entry name" value="Adenylyl_sulf_kinase"/>
    <property type="match status" value="1"/>
</dbReference>
<dbReference type="Gene3D" id="3.40.50.300">
    <property type="entry name" value="P-loop containing nucleotide triphosphate hydrolases"/>
    <property type="match status" value="1"/>
</dbReference>
<comment type="similarity">
    <text evidence="6">Belongs to the APS kinase family.</text>
</comment>
<keyword evidence="5 6" id="KW-0067">ATP-binding</keyword>
<dbReference type="PANTHER" id="PTHR42700:SF1">
    <property type="entry name" value="SULFATE ADENYLYLTRANSFERASE"/>
    <property type="match status" value="1"/>
</dbReference>
<dbReference type="InterPro" id="IPR050512">
    <property type="entry name" value="Sulf_AdTrans/APS_kinase"/>
</dbReference>
<dbReference type="InterPro" id="IPR059117">
    <property type="entry name" value="APS_kinase_dom"/>
</dbReference>
<dbReference type="Pfam" id="PF01747">
    <property type="entry name" value="ATP-sulfurylase"/>
    <property type="match status" value="1"/>
</dbReference>
<keyword evidence="4 6" id="KW-0547">Nucleotide-binding</keyword>
<dbReference type="Gene3D" id="3.10.400.10">
    <property type="entry name" value="Sulfate adenylyltransferase"/>
    <property type="match status" value="1"/>
</dbReference>
<feature type="binding site" evidence="6">
    <location>
        <begin position="339"/>
        <end position="346"/>
    </location>
    <ligand>
        <name>ATP</name>
        <dbReference type="ChEBI" id="CHEBI:30616"/>
    </ligand>
</feature>
<dbReference type="InterPro" id="IPR002891">
    <property type="entry name" value="APS"/>
</dbReference>
<evidence type="ECO:0000256" key="4">
    <source>
        <dbReference type="ARBA" id="ARBA00022741"/>
    </source>
</evidence>
<dbReference type="RefSeq" id="WP_253760089.1">
    <property type="nucleotide sequence ID" value="NZ_JAMZDZ010000001.1"/>
</dbReference>
<gene>
    <name evidence="6 10" type="primary">cysC</name>
    <name evidence="10" type="ORF">ACFOZ4_04450</name>
</gene>
<dbReference type="SUPFAM" id="SSF88697">
    <property type="entry name" value="PUA domain-like"/>
    <property type="match status" value="1"/>
</dbReference>
<comment type="pathway">
    <text evidence="6">Sulfur metabolism; hydrogen sulfide biosynthesis; sulfite from sulfate: step 2/3.</text>
</comment>
<dbReference type="InterPro" id="IPR024951">
    <property type="entry name" value="Sulfurylase_cat_dom"/>
</dbReference>
<feature type="domain" description="ATP-sulfurylase PUA-like" evidence="9">
    <location>
        <begin position="16"/>
        <end position="106"/>
    </location>
</feature>
<dbReference type="Gene3D" id="3.40.50.620">
    <property type="entry name" value="HUPs"/>
    <property type="match status" value="1"/>
</dbReference>
<evidence type="ECO:0000313" key="11">
    <source>
        <dbReference type="Proteomes" id="UP001595816"/>
    </source>
</evidence>
<dbReference type="EMBL" id="JBHSAY010000003">
    <property type="protein sequence ID" value="MFC4129849.1"/>
    <property type="molecule type" value="Genomic_DNA"/>
</dbReference>
<dbReference type="CDD" id="cd02027">
    <property type="entry name" value="APSK"/>
    <property type="match status" value="1"/>
</dbReference>
<dbReference type="Pfam" id="PF01583">
    <property type="entry name" value="APS_kinase"/>
    <property type="match status" value="1"/>
</dbReference>
<dbReference type="InterPro" id="IPR014729">
    <property type="entry name" value="Rossmann-like_a/b/a_fold"/>
</dbReference>
<evidence type="ECO:0000259" key="8">
    <source>
        <dbReference type="Pfam" id="PF01747"/>
    </source>
</evidence>
<dbReference type="GO" id="GO:0004020">
    <property type="term" value="F:adenylylsulfate kinase activity"/>
    <property type="evidence" value="ECO:0007669"/>
    <property type="project" value="UniProtKB-EC"/>
</dbReference>
<reference evidence="11" key="1">
    <citation type="journal article" date="2019" name="Int. J. Syst. Evol. Microbiol.">
        <title>The Global Catalogue of Microorganisms (GCM) 10K type strain sequencing project: providing services to taxonomists for standard genome sequencing and annotation.</title>
        <authorList>
            <consortium name="The Broad Institute Genomics Platform"/>
            <consortium name="The Broad Institute Genome Sequencing Center for Infectious Disease"/>
            <person name="Wu L."/>
            <person name="Ma J."/>
        </authorList>
    </citation>
    <scope>NUCLEOTIDE SEQUENCE [LARGE SCALE GENOMIC DNA]</scope>
    <source>
        <strain evidence="11">CGMCC 4.7289</strain>
    </source>
</reference>
<evidence type="ECO:0000313" key="10">
    <source>
        <dbReference type="EMBL" id="MFC4129849.1"/>
    </source>
</evidence>
<dbReference type="SUPFAM" id="SSF52374">
    <property type="entry name" value="Nucleotidylyl transferase"/>
    <property type="match status" value="1"/>
</dbReference>
<keyword evidence="6" id="KW-0597">Phosphoprotein</keyword>
<keyword evidence="6 10" id="KW-0418">Kinase</keyword>
<dbReference type="EC" id="2.7.1.25" evidence="2 6"/>
<protein>
    <recommendedName>
        <fullName evidence="2 6">Adenylyl-sulfate kinase</fullName>
        <ecNumber evidence="2 6">2.7.1.25</ecNumber>
    </recommendedName>
    <alternativeName>
        <fullName evidence="6">APS kinase</fullName>
    </alternativeName>
    <alternativeName>
        <fullName evidence="6">ATP adenosine-5'-phosphosulfate 3'-phosphotransferase</fullName>
    </alternativeName>
    <alternativeName>
        <fullName evidence="6">Adenosine-5'-phosphosulfate kinase</fullName>
    </alternativeName>
</protein>
<dbReference type="Pfam" id="PF14306">
    <property type="entry name" value="PUA_2"/>
    <property type="match status" value="1"/>
</dbReference>
<comment type="caution">
    <text evidence="6">Lacks conserved residue(s) required for the propagation of feature annotation.</text>
</comment>
<feature type="domain" description="APS kinase" evidence="7">
    <location>
        <begin position="331"/>
        <end position="484"/>
    </location>
</feature>
<dbReference type="InterPro" id="IPR027417">
    <property type="entry name" value="P-loop_NTPase"/>
</dbReference>
<dbReference type="NCBIfam" id="NF003013">
    <property type="entry name" value="PRK03846.1"/>
    <property type="match status" value="1"/>
</dbReference>
<proteinExistence type="inferred from homology"/>
<evidence type="ECO:0000256" key="1">
    <source>
        <dbReference type="ARBA" id="ARBA00001823"/>
    </source>
</evidence>
<dbReference type="InterPro" id="IPR015947">
    <property type="entry name" value="PUA-like_sf"/>
</dbReference>
<evidence type="ECO:0000256" key="5">
    <source>
        <dbReference type="ARBA" id="ARBA00022840"/>
    </source>
</evidence>
<dbReference type="Proteomes" id="UP001595816">
    <property type="component" value="Unassembled WGS sequence"/>
</dbReference>
<keyword evidence="11" id="KW-1185">Reference proteome</keyword>